<reference evidence="4" key="2">
    <citation type="submission" date="2019-09" db="UniProtKB">
        <authorList>
            <consortium name="WormBaseParasite"/>
        </authorList>
    </citation>
    <scope>IDENTIFICATION</scope>
</reference>
<evidence type="ECO:0000313" key="2">
    <source>
        <dbReference type="EMBL" id="VDO90385.1"/>
    </source>
</evidence>
<name>A0A183FUP4_HELPZ</name>
<proteinExistence type="predicted"/>
<feature type="compositionally biased region" description="Low complexity" evidence="1">
    <location>
        <begin position="1"/>
        <end position="23"/>
    </location>
</feature>
<accession>A0A3P8D224</accession>
<feature type="region of interest" description="Disordered" evidence="1">
    <location>
        <begin position="1"/>
        <end position="39"/>
    </location>
</feature>
<organism evidence="3 4">
    <name type="scientific">Heligmosomoides polygyrus</name>
    <name type="common">Parasitic roundworm</name>
    <dbReference type="NCBI Taxonomy" id="6339"/>
    <lineage>
        <taxon>Eukaryota</taxon>
        <taxon>Metazoa</taxon>
        <taxon>Ecdysozoa</taxon>
        <taxon>Nematoda</taxon>
        <taxon>Chromadorea</taxon>
        <taxon>Rhabditida</taxon>
        <taxon>Rhabditina</taxon>
        <taxon>Rhabditomorpha</taxon>
        <taxon>Strongyloidea</taxon>
        <taxon>Heligmosomidae</taxon>
        <taxon>Heligmosomoides</taxon>
    </lineage>
</organism>
<dbReference type="Proteomes" id="UP000050761">
    <property type="component" value="Unassembled WGS sequence"/>
</dbReference>
<dbReference type="AlphaFoldDB" id="A0A183FUP4"/>
<accession>A0A183FUP4</accession>
<sequence length="72" mass="7674">MGNGFETSSSSSSSPTTTEASPSVAQRAPPLASATCEASEKLPRRLDGIRRSQVTCDRGDRPLRKRVAVVVR</sequence>
<evidence type="ECO:0000313" key="3">
    <source>
        <dbReference type="Proteomes" id="UP000050761"/>
    </source>
</evidence>
<reference evidence="2 3" key="1">
    <citation type="submission" date="2018-11" db="EMBL/GenBank/DDBJ databases">
        <authorList>
            <consortium name="Pathogen Informatics"/>
        </authorList>
    </citation>
    <scope>NUCLEOTIDE SEQUENCE [LARGE SCALE GENOMIC DNA]</scope>
</reference>
<evidence type="ECO:0000256" key="1">
    <source>
        <dbReference type="SAM" id="MobiDB-lite"/>
    </source>
</evidence>
<protein>
    <submittedName>
        <fullName evidence="2 4">Uncharacterized protein</fullName>
    </submittedName>
</protein>
<keyword evidence="3" id="KW-1185">Reference proteome</keyword>
<evidence type="ECO:0000313" key="4">
    <source>
        <dbReference type="WBParaSite" id="HPBE_0001194201-mRNA-1"/>
    </source>
</evidence>
<dbReference type="EMBL" id="UZAH01027294">
    <property type="protein sequence ID" value="VDO90385.1"/>
    <property type="molecule type" value="Genomic_DNA"/>
</dbReference>
<dbReference type="WBParaSite" id="HPBE_0001194201-mRNA-1">
    <property type="protein sequence ID" value="HPBE_0001194201-mRNA-1"/>
    <property type="gene ID" value="HPBE_0001194201"/>
</dbReference>
<gene>
    <name evidence="2" type="ORF">HPBE_LOCUS11943</name>
</gene>